<dbReference type="InterPro" id="IPR002509">
    <property type="entry name" value="NODB_dom"/>
</dbReference>
<feature type="domain" description="NodB homology" evidence="1">
    <location>
        <begin position="148"/>
        <end position="267"/>
    </location>
</feature>
<dbReference type="SUPFAM" id="SSF88713">
    <property type="entry name" value="Glycoside hydrolase/deacetylase"/>
    <property type="match status" value="1"/>
</dbReference>
<dbReference type="GO" id="GO:0016810">
    <property type="term" value="F:hydrolase activity, acting on carbon-nitrogen (but not peptide) bonds"/>
    <property type="evidence" value="ECO:0007669"/>
    <property type="project" value="InterPro"/>
</dbReference>
<evidence type="ECO:0000259" key="1">
    <source>
        <dbReference type="Pfam" id="PF01522"/>
    </source>
</evidence>
<dbReference type="Pfam" id="PF01522">
    <property type="entry name" value="Polysacc_deac_1"/>
    <property type="match status" value="1"/>
</dbReference>
<name>I3IIQ7_9BACT</name>
<protein>
    <recommendedName>
        <fullName evidence="1">NodB homology domain-containing protein</fullName>
    </recommendedName>
</protein>
<dbReference type="EMBL" id="BAFH01000003">
    <property type="protein sequence ID" value="GAB61602.1"/>
    <property type="molecule type" value="Genomic_DNA"/>
</dbReference>
<dbReference type="OrthoDB" id="7836272at2"/>
<dbReference type="STRING" id="247490.KSU1_C0006"/>
<accession>I3IIQ7</accession>
<organism evidence="2 3">
    <name type="scientific">Candidatus Jettenia caeni</name>
    <dbReference type="NCBI Taxonomy" id="247490"/>
    <lineage>
        <taxon>Bacteria</taxon>
        <taxon>Pseudomonadati</taxon>
        <taxon>Planctomycetota</taxon>
        <taxon>Candidatus Brocadiia</taxon>
        <taxon>Candidatus Brocadiales</taxon>
        <taxon>Candidatus Brocadiaceae</taxon>
        <taxon>Candidatus Jettenia</taxon>
    </lineage>
</organism>
<proteinExistence type="predicted"/>
<dbReference type="InterPro" id="IPR011330">
    <property type="entry name" value="Glyco_hydro/deAcase_b/a-brl"/>
</dbReference>
<keyword evidence="3" id="KW-1185">Reference proteome</keyword>
<evidence type="ECO:0000313" key="2">
    <source>
        <dbReference type="EMBL" id="GAB61602.1"/>
    </source>
</evidence>
<dbReference type="GO" id="GO:0005975">
    <property type="term" value="P:carbohydrate metabolic process"/>
    <property type="evidence" value="ECO:0007669"/>
    <property type="project" value="InterPro"/>
</dbReference>
<comment type="caution">
    <text evidence="2">The sequence shown here is derived from an EMBL/GenBank/DDBJ whole genome shotgun (WGS) entry which is preliminary data.</text>
</comment>
<dbReference type="Gene3D" id="3.20.20.370">
    <property type="entry name" value="Glycoside hydrolase/deacetylase"/>
    <property type="match status" value="1"/>
</dbReference>
<dbReference type="eggNOG" id="COG0726">
    <property type="taxonomic scope" value="Bacteria"/>
</dbReference>
<sequence length="377" mass="44183">MGKLKKRIINKLLKETSPFFDSYSLYFNMPSSKKKLKRLSDFAEVGIGVNIEGKITTLTPRYLEIGKNTTIQSIHIAPEKFVLIEKDVMTGNISCRKHSIITPQKSYEGEEIDEKCITISVDFEAGVALSHASKERWGHYRKFWDSRKAVEKLSQLFRKYEIPVTWAICGHLFLRECNGNHNIIEDDWGGHWFMHDPATNYKNNSEWYMPETIKALAKESLFEIGYHSFGHFLYQQCSEDTVKKDILMAKKIRSEWGLKLDSFVFPYNQCGYFDLLVEEGGFRNFRGKIGVICPSYGAINFKEFCYIHTTQVFSPSTMDRCNLQIQQLTRQNFNYYTHCYQWIENDGWKELEQWLKKLSRLMSLNKIKIKKFGELYG</sequence>
<reference evidence="2 3" key="1">
    <citation type="journal article" date="2012" name="FEBS Lett.">
        <title>Anammox organism KSU-1 expresses a NirK-type copper-containing nitrite reductase instead of a NirS-type with cytochrome cd1.</title>
        <authorList>
            <person name="Hira D."/>
            <person name="Toh H."/>
            <person name="Migita C.T."/>
            <person name="Okubo H."/>
            <person name="Nishiyama T."/>
            <person name="Hattori M."/>
            <person name="Furukawa K."/>
            <person name="Fujii T."/>
        </authorList>
    </citation>
    <scope>NUCLEOTIDE SEQUENCE [LARGE SCALE GENOMIC DNA]</scope>
</reference>
<dbReference type="AlphaFoldDB" id="I3IIQ7"/>
<gene>
    <name evidence="2" type="ORF">KSU1_C0006</name>
</gene>
<evidence type="ECO:0000313" key="3">
    <source>
        <dbReference type="Proteomes" id="UP000002985"/>
    </source>
</evidence>
<dbReference type="Proteomes" id="UP000002985">
    <property type="component" value="Unassembled WGS sequence"/>
</dbReference>